<proteinExistence type="predicted"/>
<dbReference type="OrthoDB" id="6359816at2759"/>
<sequence length="152" mass="17711">SKNNGWLSISLYQSSQYVSKIECSLYILDNRNEQQFIQKFNTVLNKSEEYCIPKFLEIIELLENKEKFLPNNDLTIGIELTEFFETVRKITIPRKTQRNQIISDLKDIFESKVGSDVVLLVGDKKILAHKSSVCSNVFPSAQRKQRERNNYS</sequence>
<comment type="caution">
    <text evidence="1">The sequence shown here is derived from an EMBL/GenBank/DDBJ whole genome shotgun (WGS) entry which is preliminary data.</text>
</comment>
<dbReference type="InterPro" id="IPR011333">
    <property type="entry name" value="SKP1/BTB/POZ_sf"/>
</dbReference>
<dbReference type="SUPFAM" id="SSF49599">
    <property type="entry name" value="TRAF domain-like"/>
    <property type="match status" value="1"/>
</dbReference>
<feature type="non-terminal residue" evidence="1">
    <location>
        <position position="1"/>
    </location>
</feature>
<name>A0A8J2E9Y8_COTCN</name>
<protein>
    <recommendedName>
        <fullName evidence="3">BTB domain-containing protein</fullName>
    </recommendedName>
</protein>
<keyword evidence="2" id="KW-1185">Reference proteome</keyword>
<accession>A0A8J2E9Y8</accession>
<evidence type="ECO:0000313" key="1">
    <source>
        <dbReference type="EMBL" id="CAG5072492.1"/>
    </source>
</evidence>
<feature type="non-terminal residue" evidence="1">
    <location>
        <position position="152"/>
    </location>
</feature>
<gene>
    <name evidence="1" type="ORF">HICCMSTLAB_LOCUS159</name>
</gene>
<organism evidence="1 2">
    <name type="scientific">Cotesia congregata</name>
    <name type="common">Parasitoid wasp</name>
    <name type="synonym">Apanteles congregatus</name>
    <dbReference type="NCBI Taxonomy" id="51543"/>
    <lineage>
        <taxon>Eukaryota</taxon>
        <taxon>Metazoa</taxon>
        <taxon>Ecdysozoa</taxon>
        <taxon>Arthropoda</taxon>
        <taxon>Hexapoda</taxon>
        <taxon>Insecta</taxon>
        <taxon>Pterygota</taxon>
        <taxon>Neoptera</taxon>
        <taxon>Endopterygota</taxon>
        <taxon>Hymenoptera</taxon>
        <taxon>Apocrita</taxon>
        <taxon>Ichneumonoidea</taxon>
        <taxon>Braconidae</taxon>
        <taxon>Microgastrinae</taxon>
        <taxon>Cotesia</taxon>
    </lineage>
</organism>
<dbReference type="EMBL" id="CAJNRD030000852">
    <property type="protein sequence ID" value="CAG5072492.1"/>
    <property type="molecule type" value="Genomic_DNA"/>
</dbReference>
<reference evidence="1" key="1">
    <citation type="submission" date="2021-04" db="EMBL/GenBank/DDBJ databases">
        <authorList>
            <person name="Chebbi M.A.C M."/>
        </authorList>
    </citation>
    <scope>NUCLEOTIDE SEQUENCE</scope>
</reference>
<dbReference type="Proteomes" id="UP000786811">
    <property type="component" value="Unassembled WGS sequence"/>
</dbReference>
<dbReference type="Gene3D" id="3.30.710.10">
    <property type="entry name" value="Potassium Channel Kv1.1, Chain A"/>
    <property type="match status" value="1"/>
</dbReference>
<dbReference type="AlphaFoldDB" id="A0A8J2E9Y8"/>
<evidence type="ECO:0000313" key="2">
    <source>
        <dbReference type="Proteomes" id="UP000786811"/>
    </source>
</evidence>
<dbReference type="SUPFAM" id="SSF54695">
    <property type="entry name" value="POZ domain"/>
    <property type="match status" value="1"/>
</dbReference>
<evidence type="ECO:0008006" key="3">
    <source>
        <dbReference type="Google" id="ProtNLM"/>
    </source>
</evidence>